<reference evidence="3" key="1">
    <citation type="submission" date="2023-01" db="EMBL/GenBank/DDBJ databases">
        <title>Metagenome sequencing of chrysophaentin producing Chrysophaeum taylorii.</title>
        <authorList>
            <person name="Davison J."/>
            <person name="Bewley C."/>
        </authorList>
    </citation>
    <scope>NUCLEOTIDE SEQUENCE</scope>
    <source>
        <strain evidence="3">NIES-1699</strain>
    </source>
</reference>
<feature type="compositionally biased region" description="Low complexity" evidence="1">
    <location>
        <begin position="69"/>
        <end position="80"/>
    </location>
</feature>
<proteinExistence type="predicted"/>
<dbReference type="EMBL" id="JAQMWT010000341">
    <property type="protein sequence ID" value="KAJ8603982.1"/>
    <property type="molecule type" value="Genomic_DNA"/>
</dbReference>
<accession>A0AAD7UET0</accession>
<dbReference type="Proteomes" id="UP001230188">
    <property type="component" value="Unassembled WGS sequence"/>
</dbReference>
<evidence type="ECO:0000313" key="4">
    <source>
        <dbReference type="Proteomes" id="UP001230188"/>
    </source>
</evidence>
<feature type="chain" id="PRO_5042125080" evidence="2">
    <location>
        <begin position="23"/>
        <end position="258"/>
    </location>
</feature>
<evidence type="ECO:0000256" key="2">
    <source>
        <dbReference type="SAM" id="SignalP"/>
    </source>
</evidence>
<feature type="signal peptide" evidence="2">
    <location>
        <begin position="1"/>
        <end position="22"/>
    </location>
</feature>
<evidence type="ECO:0000256" key="1">
    <source>
        <dbReference type="SAM" id="MobiDB-lite"/>
    </source>
</evidence>
<keyword evidence="2" id="KW-0732">Signal</keyword>
<evidence type="ECO:0000313" key="3">
    <source>
        <dbReference type="EMBL" id="KAJ8603982.1"/>
    </source>
</evidence>
<organism evidence="3 4">
    <name type="scientific">Chrysophaeum taylorii</name>
    <dbReference type="NCBI Taxonomy" id="2483200"/>
    <lineage>
        <taxon>Eukaryota</taxon>
        <taxon>Sar</taxon>
        <taxon>Stramenopiles</taxon>
        <taxon>Ochrophyta</taxon>
        <taxon>Pelagophyceae</taxon>
        <taxon>Pelagomonadales</taxon>
        <taxon>Pelagomonadaceae</taxon>
        <taxon>Chrysophaeum</taxon>
    </lineage>
</organism>
<name>A0AAD7UET0_9STRA</name>
<dbReference type="AlphaFoldDB" id="A0AAD7UET0"/>
<protein>
    <submittedName>
        <fullName evidence="3">Uncharacterized protein</fullName>
    </submittedName>
</protein>
<sequence>MHWSGFVLVSLVPWCVHRGGETTEDDEVVGTPVAENATVGNASVAENATAPPLARIPIPPGARMPLPPRRTFSTTRPPTSKTFASLKTKRFGSTLDKTPPPLVSRRPAPVAFAKRPIPKSDGTNFTALNASEPVETSIQEIVQPLVTPEDVQPPLMTPEDAAGRATAAAVASVDVSSEPEEVALLSPRSRNQLVRAFSASLVSFAIASANRASPFASAAWIGSTIGATLRTLLIVYQVLLHAFYAYAPAIWPHRAIRP</sequence>
<comment type="caution">
    <text evidence="3">The sequence shown here is derived from an EMBL/GenBank/DDBJ whole genome shotgun (WGS) entry which is preliminary data.</text>
</comment>
<feature type="region of interest" description="Disordered" evidence="1">
    <location>
        <begin position="59"/>
        <end position="80"/>
    </location>
</feature>
<keyword evidence="4" id="KW-1185">Reference proteome</keyword>
<gene>
    <name evidence="3" type="ORF">CTAYLR_003359</name>
</gene>
<feature type="compositionally biased region" description="Pro residues" evidence="1">
    <location>
        <begin position="59"/>
        <end position="68"/>
    </location>
</feature>